<dbReference type="Gene3D" id="3.30.429.10">
    <property type="entry name" value="Macrophage Migration Inhibitory Factor"/>
    <property type="match status" value="1"/>
</dbReference>
<dbReference type="InterPro" id="IPR014347">
    <property type="entry name" value="Tautomerase/MIF_sf"/>
</dbReference>
<keyword evidence="7" id="KW-1185">Reference proteome</keyword>
<feature type="domain" description="4-oxalocrotonate tautomerase-like" evidence="5">
    <location>
        <begin position="2"/>
        <end position="57"/>
    </location>
</feature>
<dbReference type="InterPro" id="IPR018191">
    <property type="entry name" value="4-OT"/>
</dbReference>
<comment type="caution">
    <text evidence="6">The sequence shown here is derived from an EMBL/GenBank/DDBJ whole genome shotgun (WGS) entry which is preliminary data.</text>
</comment>
<dbReference type="GO" id="GO:0016853">
    <property type="term" value="F:isomerase activity"/>
    <property type="evidence" value="ECO:0007669"/>
    <property type="project" value="UniProtKB-UniRule"/>
</dbReference>
<dbReference type="RefSeq" id="WP_063388710.1">
    <property type="nucleotide sequence ID" value="NZ_LWBR01000041.1"/>
</dbReference>
<gene>
    <name evidence="6" type="ORF">AZI98_13005</name>
</gene>
<evidence type="ECO:0000256" key="2">
    <source>
        <dbReference type="ARBA" id="ARBA00023235"/>
    </source>
</evidence>
<organism evidence="6 7">
    <name type="scientific">Aeribacillus pallidus</name>
    <dbReference type="NCBI Taxonomy" id="33936"/>
    <lineage>
        <taxon>Bacteria</taxon>
        <taxon>Bacillati</taxon>
        <taxon>Bacillota</taxon>
        <taxon>Bacilli</taxon>
        <taxon>Bacillales</taxon>
        <taxon>Bacillaceae</taxon>
        <taxon>Aeribacillus</taxon>
    </lineage>
</organism>
<dbReference type="NCBIfam" id="TIGR00013">
    <property type="entry name" value="taut"/>
    <property type="match status" value="1"/>
</dbReference>
<dbReference type="PANTHER" id="PTHR35530:SF2">
    <property type="entry name" value="BSL4019 PROTEIN"/>
    <property type="match status" value="1"/>
</dbReference>
<keyword evidence="2 4" id="KW-0413">Isomerase</keyword>
<protein>
    <recommendedName>
        <fullName evidence="4">Tautomerase</fullName>
        <ecNumber evidence="4">5.3.2.-</ecNumber>
    </recommendedName>
</protein>
<dbReference type="OrthoDB" id="9804765at2"/>
<sequence length="72" mass="8121">MPFINVKLAKGRTAEQKQQFTEAITKAAAQILNVKEEWVTVVFDEYERDNWASGGTLHSIKFEEGFGKMGAE</sequence>
<dbReference type="Proteomes" id="UP000076476">
    <property type="component" value="Unassembled WGS sequence"/>
</dbReference>
<evidence type="ECO:0000256" key="1">
    <source>
        <dbReference type="ARBA" id="ARBA00006723"/>
    </source>
</evidence>
<feature type="active site" description="Proton acceptor; via imino nitrogen" evidence="3">
    <location>
        <position position="2"/>
    </location>
</feature>
<dbReference type="EC" id="5.3.2.-" evidence="4"/>
<comment type="similarity">
    <text evidence="1 4">Belongs to the 4-oxalocrotonate tautomerase family.</text>
</comment>
<dbReference type="EMBL" id="LWBR01000041">
    <property type="protein sequence ID" value="KZN95621.1"/>
    <property type="molecule type" value="Genomic_DNA"/>
</dbReference>
<evidence type="ECO:0000313" key="7">
    <source>
        <dbReference type="Proteomes" id="UP000076476"/>
    </source>
</evidence>
<dbReference type="Pfam" id="PF01361">
    <property type="entry name" value="Tautomerase"/>
    <property type="match status" value="1"/>
</dbReference>
<dbReference type="InterPro" id="IPR004370">
    <property type="entry name" value="4-OT-like_dom"/>
</dbReference>
<dbReference type="AlphaFoldDB" id="A0A165X4E0"/>
<evidence type="ECO:0000259" key="5">
    <source>
        <dbReference type="Pfam" id="PF01361"/>
    </source>
</evidence>
<evidence type="ECO:0000256" key="4">
    <source>
        <dbReference type="RuleBase" id="RU362032"/>
    </source>
</evidence>
<proteinExistence type="inferred from homology"/>
<reference evidence="6 7" key="1">
    <citation type="submission" date="2016-04" db="EMBL/GenBank/DDBJ databases">
        <title>Draft genome sequence of Aeribacillus pallidus 8m3 from petroleum reservoir.</title>
        <authorList>
            <person name="Poltaraus A.B."/>
            <person name="Nazina T.N."/>
            <person name="Tourova T.P."/>
            <person name="Malakho S.M."/>
            <person name="Korshunova A.V."/>
            <person name="Sokolova D.S."/>
        </authorList>
    </citation>
    <scope>NUCLEOTIDE SEQUENCE [LARGE SCALE GENOMIC DNA]</scope>
    <source>
        <strain evidence="6 7">8m3</strain>
    </source>
</reference>
<dbReference type="PANTHER" id="PTHR35530">
    <property type="entry name" value="TAUTOMERASE-RELATED"/>
    <property type="match status" value="1"/>
</dbReference>
<name>A0A165X4E0_9BACI</name>
<dbReference type="SUPFAM" id="SSF55331">
    <property type="entry name" value="Tautomerase/MIF"/>
    <property type="match status" value="1"/>
</dbReference>
<accession>A0A165X4E0</accession>
<evidence type="ECO:0000313" key="6">
    <source>
        <dbReference type="EMBL" id="KZN95621.1"/>
    </source>
</evidence>
<evidence type="ECO:0000256" key="3">
    <source>
        <dbReference type="PIRSR" id="PIRSR618191-1"/>
    </source>
</evidence>